<keyword evidence="1" id="KW-0732">Signal</keyword>
<dbReference type="SUPFAM" id="SSF51695">
    <property type="entry name" value="PLC-like phosphodiesterases"/>
    <property type="match status" value="1"/>
</dbReference>
<keyword evidence="4" id="KW-1185">Reference proteome</keyword>
<organism evidence="3 4">
    <name type="scientific">Pseudoalteromonas arctica</name>
    <dbReference type="NCBI Taxonomy" id="394751"/>
    <lineage>
        <taxon>Bacteria</taxon>
        <taxon>Pseudomonadati</taxon>
        <taxon>Pseudomonadota</taxon>
        <taxon>Gammaproteobacteria</taxon>
        <taxon>Alteromonadales</taxon>
        <taxon>Pseudoalteromonadaceae</taxon>
        <taxon>Pseudoalteromonas</taxon>
    </lineage>
</organism>
<feature type="domain" description="GP-PDE" evidence="2">
    <location>
        <begin position="74"/>
        <end position="344"/>
    </location>
</feature>
<dbReference type="GO" id="GO:0008081">
    <property type="term" value="F:phosphoric diester hydrolase activity"/>
    <property type="evidence" value="ECO:0007669"/>
    <property type="project" value="InterPro"/>
</dbReference>
<evidence type="ECO:0000313" key="3">
    <source>
        <dbReference type="EMBL" id="NMM39623.1"/>
    </source>
</evidence>
<reference evidence="3" key="1">
    <citation type="submission" date="2020-04" db="EMBL/GenBank/DDBJ databases">
        <title>Genome Sequencing for Pseudoaltermonas arctica.</title>
        <authorList>
            <person name="Elkins N.S."/>
        </authorList>
    </citation>
    <scope>NUCLEOTIDE SEQUENCE [LARGE SCALE GENOMIC DNA]</scope>
    <source>
        <strain evidence="3">NEC-BIFX-2020_0012</strain>
    </source>
</reference>
<sequence>MQKTLLRQCLVIHLLISCVLLTACQSTPSEQAPPLSETEINTLEAHAKVLAARGFYETSIGNINYIGLRQCNNFQVQSHRGSSRYPENSINAVLDAVDNNFDVIEIDVRITRDNVWVVHHDARTGRETGTTDNQRRTIESIRYEKEWGYLRERDQETAMLTASVPPSFIALATAFKNARKPGQSINIEIKSRAGIDNLKMLDYLAHKYIGTGNYFFSSLEIRNLIRMRNINPDIYLAYIQSPAKASLQKLAADLKRGAGSDPIYERNKEQLESIQAFGNRRHRITRYDKPLKLDKLKKQLNRNFGYVLDIRHYKQSATTLKRAAQRQGIPLATYSINGHDYHEKSLLAQAKQLQPDSVIIDDTVYGFCSVFELPPVKPVYTDDIDAKLIASMPIDLDLERLNNLASYTHNQLYPAVGNKLKSTSTQSYVPKTPHVEPATNFDIGSREADEDFSLETDPVIELELRKK</sequence>
<dbReference type="AlphaFoldDB" id="A0A7Y0HAS5"/>
<dbReference type="PANTHER" id="PTHR46211">
    <property type="entry name" value="GLYCEROPHOSPHORYL DIESTER PHOSPHODIESTERASE"/>
    <property type="match status" value="1"/>
</dbReference>
<protein>
    <submittedName>
        <fullName evidence="3">Glycerophosphodiester phosphodiesterase</fullName>
    </submittedName>
</protein>
<dbReference type="PANTHER" id="PTHR46211:SF14">
    <property type="entry name" value="GLYCEROPHOSPHODIESTER PHOSPHODIESTERASE"/>
    <property type="match status" value="1"/>
</dbReference>
<gene>
    <name evidence="3" type="ORF">HHO47_01905</name>
</gene>
<dbReference type="EMBL" id="JABBMT010000002">
    <property type="protein sequence ID" value="NMM39623.1"/>
    <property type="molecule type" value="Genomic_DNA"/>
</dbReference>
<name>A0A7Y0HAS5_9GAMM</name>
<evidence type="ECO:0000259" key="2">
    <source>
        <dbReference type="PROSITE" id="PS51704"/>
    </source>
</evidence>
<evidence type="ECO:0000313" key="4">
    <source>
        <dbReference type="Proteomes" id="UP000570493"/>
    </source>
</evidence>
<comment type="caution">
    <text evidence="3">The sequence shown here is derived from an EMBL/GenBank/DDBJ whole genome shotgun (WGS) entry which is preliminary data.</text>
</comment>
<accession>A0A7Y0HAS5</accession>
<dbReference type="CDD" id="cd08556">
    <property type="entry name" value="GDPD"/>
    <property type="match status" value="1"/>
</dbReference>
<dbReference type="PROSITE" id="PS51257">
    <property type="entry name" value="PROKAR_LIPOPROTEIN"/>
    <property type="match status" value="1"/>
</dbReference>
<proteinExistence type="predicted"/>
<dbReference type="InterPro" id="IPR030395">
    <property type="entry name" value="GP_PDE_dom"/>
</dbReference>
<dbReference type="Proteomes" id="UP000570493">
    <property type="component" value="Unassembled WGS sequence"/>
</dbReference>
<evidence type="ECO:0000256" key="1">
    <source>
        <dbReference type="SAM" id="SignalP"/>
    </source>
</evidence>
<dbReference type="Pfam" id="PF03009">
    <property type="entry name" value="GDPD"/>
    <property type="match status" value="1"/>
</dbReference>
<dbReference type="InterPro" id="IPR017946">
    <property type="entry name" value="PLC-like_Pdiesterase_TIM-brl"/>
</dbReference>
<dbReference type="GO" id="GO:0006629">
    <property type="term" value="P:lipid metabolic process"/>
    <property type="evidence" value="ECO:0007669"/>
    <property type="project" value="InterPro"/>
</dbReference>
<dbReference type="Gene3D" id="3.20.20.190">
    <property type="entry name" value="Phosphatidylinositol (PI) phosphodiesterase"/>
    <property type="match status" value="1"/>
</dbReference>
<feature type="chain" id="PRO_5030536297" evidence="1">
    <location>
        <begin position="24"/>
        <end position="467"/>
    </location>
</feature>
<feature type="signal peptide" evidence="1">
    <location>
        <begin position="1"/>
        <end position="23"/>
    </location>
</feature>
<dbReference type="PROSITE" id="PS51704">
    <property type="entry name" value="GP_PDE"/>
    <property type="match status" value="1"/>
</dbReference>